<reference evidence="12" key="1">
    <citation type="submission" date="2017-02" db="UniProtKB">
        <authorList>
            <consortium name="WormBaseParasite"/>
        </authorList>
    </citation>
    <scope>IDENTIFICATION</scope>
</reference>
<dbReference type="GO" id="GO:0019776">
    <property type="term" value="F:Atg8-family ligase activity"/>
    <property type="evidence" value="ECO:0007669"/>
    <property type="project" value="TreeGrafter"/>
</dbReference>
<dbReference type="InterPro" id="IPR048939">
    <property type="entry name" value="ATG5_UblA"/>
</dbReference>
<evidence type="ECO:0000256" key="2">
    <source>
        <dbReference type="ARBA" id="ARBA00006910"/>
    </source>
</evidence>
<dbReference type="OrthoDB" id="272162at2759"/>
<proteinExistence type="inferred from homology"/>
<comment type="function">
    <text evidence="6">Involved in autophagic vesicle formation.</text>
</comment>
<keyword evidence="6" id="KW-0472">Membrane</keyword>
<dbReference type="Proteomes" id="UP000267096">
    <property type="component" value="Unassembled WGS sequence"/>
</dbReference>
<evidence type="ECO:0000256" key="4">
    <source>
        <dbReference type="ARBA" id="ARBA00022843"/>
    </source>
</evidence>
<dbReference type="Gene3D" id="3.10.20.90">
    <property type="entry name" value="Phosphatidylinositol 3-kinase Catalytic Subunit, Chain A, domain 1"/>
    <property type="match status" value="1"/>
</dbReference>
<dbReference type="PANTHER" id="PTHR13040">
    <property type="entry name" value="AUTOPHAGY PROTEIN 5"/>
    <property type="match status" value="1"/>
</dbReference>
<feature type="domain" description="Autophagy protein ATG5 UblA" evidence="9">
    <location>
        <begin position="11"/>
        <end position="91"/>
    </location>
</feature>
<dbReference type="GO" id="GO:0061908">
    <property type="term" value="C:phagophore"/>
    <property type="evidence" value="ECO:0007669"/>
    <property type="project" value="TreeGrafter"/>
</dbReference>
<dbReference type="WBParaSite" id="ASIM_0001594601-mRNA-1">
    <property type="protein sequence ID" value="ASIM_0001594601-mRNA-1"/>
    <property type="gene ID" value="ASIM_0001594601"/>
</dbReference>
<evidence type="ECO:0000256" key="3">
    <source>
        <dbReference type="ARBA" id="ARBA00022499"/>
    </source>
</evidence>
<evidence type="ECO:0000313" key="11">
    <source>
        <dbReference type="Proteomes" id="UP000267096"/>
    </source>
</evidence>
<keyword evidence="3 6" id="KW-1017">Isopeptide bond</keyword>
<dbReference type="Gene3D" id="1.10.246.190">
    <property type="entry name" value="Autophagy protein Apg5, helix rich domain"/>
    <property type="match status" value="1"/>
</dbReference>
<dbReference type="Pfam" id="PF20638">
    <property type="entry name" value="ATG5_UblA"/>
    <property type="match status" value="1"/>
</dbReference>
<evidence type="ECO:0000259" key="9">
    <source>
        <dbReference type="Pfam" id="PF20638"/>
    </source>
</evidence>
<evidence type="ECO:0000313" key="10">
    <source>
        <dbReference type="EMBL" id="VDK54879.1"/>
    </source>
</evidence>
<keyword evidence="11" id="KW-1185">Reference proteome</keyword>
<evidence type="ECO:0000259" key="7">
    <source>
        <dbReference type="Pfam" id="PF04106"/>
    </source>
</evidence>
<dbReference type="GO" id="GO:0044233">
    <property type="term" value="C:mitochondria-associated endoplasmic reticulum membrane contact site"/>
    <property type="evidence" value="ECO:0007669"/>
    <property type="project" value="TreeGrafter"/>
</dbReference>
<dbReference type="GO" id="GO:0007033">
    <property type="term" value="P:vacuole organization"/>
    <property type="evidence" value="ECO:0007669"/>
    <property type="project" value="UniProtKB-ARBA"/>
</dbReference>
<dbReference type="InterPro" id="IPR007239">
    <property type="entry name" value="Atg5"/>
</dbReference>
<feature type="domain" description="Autophagy protein ATG5 alpha-helical bundle region" evidence="8">
    <location>
        <begin position="124"/>
        <end position="195"/>
    </location>
</feature>
<dbReference type="InterPro" id="IPR042527">
    <property type="entry name" value="Atg5_UblA_dom_sf"/>
</dbReference>
<dbReference type="GO" id="GO:0034274">
    <property type="term" value="C:Atg12-Atg5-Atg16 complex"/>
    <property type="evidence" value="ECO:0007669"/>
    <property type="project" value="TreeGrafter"/>
</dbReference>
<comment type="subunit">
    <text evidence="6">Conjugated with ATG12.</text>
</comment>
<comment type="similarity">
    <text evidence="2 6">Belongs to the ATG5 family.</text>
</comment>
<comment type="subcellular location">
    <subcellularLocation>
        <location evidence="1 6">Preautophagosomal structure membrane</location>
        <topology evidence="1 6">Peripheral membrane protein</topology>
    </subcellularLocation>
</comment>
<evidence type="ECO:0000313" key="12">
    <source>
        <dbReference type="WBParaSite" id="ASIM_0001594601-mRNA-1"/>
    </source>
</evidence>
<dbReference type="EMBL" id="UYRR01032268">
    <property type="protein sequence ID" value="VDK54879.1"/>
    <property type="molecule type" value="Genomic_DNA"/>
</dbReference>
<dbReference type="Pfam" id="PF20637">
    <property type="entry name" value="ATG5_HBR"/>
    <property type="match status" value="1"/>
</dbReference>
<dbReference type="Pfam" id="PF04106">
    <property type="entry name" value="ATG5_UblB"/>
    <property type="match status" value="1"/>
</dbReference>
<sequence>MPQDYEVTRKLWDGRVPVQFVLDSAEFLQRSTKPFCVGFICLLFPLKAMVPRMSYFPLILPRVLQYFNTVVEPIAVDSVWLQYNGQPLKWYTHYFQNNLLPYMHSNVEYVLKNFPKEVMRCTGDALESVFIQSIKEADQLKHKADIINSMKSEEHKQLWNGLVQEFESFVSFDIRNVYLSDRFDEFWSVNKKLMENSDSRAILHVPIRIYEARQPFRQILVTPYNENGGRRTLADVLEMIHVNETDKNVVSHGILLPSETPLLWMAENFCYLDNFIHIVLVPQSV</sequence>
<dbReference type="GO" id="GO:0005776">
    <property type="term" value="C:autophagosome"/>
    <property type="evidence" value="ECO:0007669"/>
    <property type="project" value="TreeGrafter"/>
</dbReference>
<dbReference type="GO" id="GO:0034727">
    <property type="term" value="P:piecemeal microautophagy of the nucleus"/>
    <property type="evidence" value="ECO:0007669"/>
    <property type="project" value="TreeGrafter"/>
</dbReference>
<dbReference type="InterPro" id="IPR048940">
    <property type="entry name" value="ATG5_HBR"/>
</dbReference>
<keyword evidence="4 6" id="KW-0832">Ubl conjugation</keyword>
<evidence type="ECO:0000256" key="6">
    <source>
        <dbReference type="RuleBase" id="RU361202"/>
    </source>
</evidence>
<accession>A0A0M3K4Q5</accession>
<dbReference type="GO" id="GO:0000422">
    <property type="term" value="P:autophagy of mitochondrion"/>
    <property type="evidence" value="ECO:0007669"/>
    <property type="project" value="TreeGrafter"/>
</dbReference>
<evidence type="ECO:0000256" key="1">
    <source>
        <dbReference type="ARBA" id="ARBA00004623"/>
    </source>
</evidence>
<reference evidence="10 11" key="2">
    <citation type="submission" date="2018-11" db="EMBL/GenBank/DDBJ databases">
        <authorList>
            <consortium name="Pathogen Informatics"/>
        </authorList>
    </citation>
    <scope>NUCLEOTIDE SEQUENCE [LARGE SCALE GENOMIC DNA]</scope>
</reference>
<gene>
    <name evidence="10" type="ORF">ASIM_LOCUS15353</name>
</gene>
<feature type="domain" description="Autophagy protein ATG5 UblB" evidence="7">
    <location>
        <begin position="204"/>
        <end position="280"/>
    </location>
</feature>
<evidence type="ECO:0000256" key="5">
    <source>
        <dbReference type="ARBA" id="ARBA00023006"/>
    </source>
</evidence>
<dbReference type="InterPro" id="IPR042526">
    <property type="entry name" value="Atg5_HR"/>
</dbReference>
<organism evidence="12">
    <name type="scientific">Anisakis simplex</name>
    <name type="common">Herring worm</name>
    <dbReference type="NCBI Taxonomy" id="6269"/>
    <lineage>
        <taxon>Eukaryota</taxon>
        <taxon>Metazoa</taxon>
        <taxon>Ecdysozoa</taxon>
        <taxon>Nematoda</taxon>
        <taxon>Chromadorea</taxon>
        <taxon>Rhabditida</taxon>
        <taxon>Spirurina</taxon>
        <taxon>Ascaridomorpha</taxon>
        <taxon>Ascaridoidea</taxon>
        <taxon>Anisakidae</taxon>
        <taxon>Anisakis</taxon>
        <taxon>Anisakis simplex complex</taxon>
    </lineage>
</organism>
<dbReference type="InterPro" id="IPR048318">
    <property type="entry name" value="ATG5_UblB"/>
</dbReference>
<dbReference type="AlphaFoldDB" id="A0A0M3K4Q5"/>
<protein>
    <recommendedName>
        <fullName evidence="6">Autophagy protein 5</fullName>
    </recommendedName>
</protein>
<dbReference type="GO" id="GO:0006995">
    <property type="term" value="P:cellular response to nitrogen starvation"/>
    <property type="evidence" value="ECO:0007669"/>
    <property type="project" value="TreeGrafter"/>
</dbReference>
<dbReference type="PANTHER" id="PTHR13040:SF2">
    <property type="entry name" value="AUTOPHAGY PROTEIN 5"/>
    <property type="match status" value="1"/>
</dbReference>
<evidence type="ECO:0000259" key="8">
    <source>
        <dbReference type="Pfam" id="PF20637"/>
    </source>
</evidence>
<dbReference type="Gene3D" id="3.10.20.620">
    <property type="match status" value="1"/>
</dbReference>
<keyword evidence="5 6" id="KW-0072">Autophagy</keyword>
<name>A0A0M3K4Q5_ANISI</name>
<dbReference type="GO" id="GO:0034045">
    <property type="term" value="C:phagophore assembly site membrane"/>
    <property type="evidence" value="ECO:0007669"/>
    <property type="project" value="UniProtKB-SubCell"/>
</dbReference>